<evidence type="ECO:0000313" key="3">
    <source>
        <dbReference type="Proteomes" id="UP001292094"/>
    </source>
</evidence>
<organism evidence="2 3">
    <name type="scientific">Petrolisthes manimaculis</name>
    <dbReference type="NCBI Taxonomy" id="1843537"/>
    <lineage>
        <taxon>Eukaryota</taxon>
        <taxon>Metazoa</taxon>
        <taxon>Ecdysozoa</taxon>
        <taxon>Arthropoda</taxon>
        <taxon>Crustacea</taxon>
        <taxon>Multicrustacea</taxon>
        <taxon>Malacostraca</taxon>
        <taxon>Eumalacostraca</taxon>
        <taxon>Eucarida</taxon>
        <taxon>Decapoda</taxon>
        <taxon>Pleocyemata</taxon>
        <taxon>Anomura</taxon>
        <taxon>Galatheoidea</taxon>
        <taxon>Porcellanidae</taxon>
        <taxon>Petrolisthes</taxon>
    </lineage>
</organism>
<feature type="region of interest" description="Disordered" evidence="1">
    <location>
        <begin position="20"/>
        <end position="93"/>
    </location>
</feature>
<name>A0AAE1NJV6_9EUCA</name>
<feature type="compositionally biased region" description="Pro residues" evidence="1">
    <location>
        <begin position="77"/>
        <end position="87"/>
    </location>
</feature>
<evidence type="ECO:0000313" key="2">
    <source>
        <dbReference type="EMBL" id="KAK4291268.1"/>
    </source>
</evidence>
<dbReference type="EMBL" id="JAWZYT010005203">
    <property type="protein sequence ID" value="KAK4291268.1"/>
    <property type="molecule type" value="Genomic_DNA"/>
</dbReference>
<comment type="caution">
    <text evidence="2">The sequence shown here is derived from an EMBL/GenBank/DDBJ whole genome shotgun (WGS) entry which is preliminary data.</text>
</comment>
<keyword evidence="3" id="KW-1185">Reference proteome</keyword>
<reference evidence="2" key="1">
    <citation type="submission" date="2023-11" db="EMBL/GenBank/DDBJ databases">
        <title>Genome assemblies of two species of porcelain crab, Petrolisthes cinctipes and Petrolisthes manimaculis (Anomura: Porcellanidae).</title>
        <authorList>
            <person name="Angst P."/>
        </authorList>
    </citation>
    <scope>NUCLEOTIDE SEQUENCE</scope>
    <source>
        <strain evidence="2">PB745_02</strain>
        <tissue evidence="2">Gill</tissue>
    </source>
</reference>
<dbReference type="AlphaFoldDB" id="A0AAE1NJV6"/>
<dbReference type="Proteomes" id="UP001292094">
    <property type="component" value="Unassembled WGS sequence"/>
</dbReference>
<accession>A0AAE1NJV6</accession>
<protein>
    <submittedName>
        <fullName evidence="2">Uncharacterized protein</fullName>
    </submittedName>
</protein>
<sequence>MVVMGGGGRVRGFLLRSLEDAHHPAPPHTHGSVVEEGSCGGDQLGSPEVQLCSSGGQVGSPEEGQVGSPDEGQDISPPQPPPPPPPTTTTAVGFLEHTELIFLRGLMDSPTMLALTKVS</sequence>
<proteinExistence type="predicted"/>
<evidence type="ECO:0000256" key="1">
    <source>
        <dbReference type="SAM" id="MobiDB-lite"/>
    </source>
</evidence>
<gene>
    <name evidence="2" type="ORF">Pmani_035884</name>
</gene>